<dbReference type="InterPro" id="IPR001789">
    <property type="entry name" value="Sig_transdc_resp-reg_receiver"/>
</dbReference>
<name>A0A0G9HIC9_9GAMM</name>
<evidence type="ECO:0000256" key="5">
    <source>
        <dbReference type="ARBA" id="ARBA00023163"/>
    </source>
</evidence>
<dbReference type="EMBL" id="CP017480">
    <property type="protein sequence ID" value="APG06548.1"/>
    <property type="molecule type" value="Genomic_DNA"/>
</dbReference>
<evidence type="ECO:0000256" key="2">
    <source>
        <dbReference type="ARBA" id="ARBA00023012"/>
    </source>
</evidence>
<dbReference type="Pfam" id="PF12833">
    <property type="entry name" value="HTH_18"/>
    <property type="match status" value="1"/>
</dbReference>
<dbReference type="GO" id="GO:0032993">
    <property type="term" value="C:protein-DNA complex"/>
    <property type="evidence" value="ECO:0007669"/>
    <property type="project" value="TreeGrafter"/>
</dbReference>
<dbReference type="PROSITE" id="PS01124">
    <property type="entry name" value="HTH_ARAC_FAMILY_2"/>
    <property type="match status" value="1"/>
</dbReference>
<dbReference type="InterPro" id="IPR018062">
    <property type="entry name" value="HTH_AraC-typ_CS"/>
</dbReference>
<dbReference type="InterPro" id="IPR039420">
    <property type="entry name" value="WalR-like"/>
</dbReference>
<dbReference type="PANTHER" id="PTHR48111">
    <property type="entry name" value="REGULATOR OF RPOS"/>
    <property type="match status" value="1"/>
</dbReference>
<dbReference type="SMART" id="SM00448">
    <property type="entry name" value="REC"/>
    <property type="match status" value="1"/>
</dbReference>
<protein>
    <submittedName>
        <fullName evidence="6">DNA-binding response regulator</fullName>
    </submittedName>
</protein>
<dbReference type="SUPFAM" id="SSF46689">
    <property type="entry name" value="Homeodomain-like"/>
    <property type="match status" value="2"/>
</dbReference>
<dbReference type="PATRIC" id="fig|1440763.5.peg.1417"/>
<dbReference type="Gene3D" id="1.10.10.60">
    <property type="entry name" value="Homeodomain-like"/>
    <property type="match status" value="2"/>
</dbReference>
<reference evidence="7" key="1">
    <citation type="submission" date="2016-09" db="EMBL/GenBank/DDBJ databases">
        <authorList>
            <person name="Lysoe E."/>
        </authorList>
    </citation>
    <scope>NUCLEOTIDE SEQUENCE [LARGE SCALE GENOMIC DNA]</scope>
    <source>
        <strain evidence="7">LJ96T</strain>
    </source>
</reference>
<dbReference type="SUPFAM" id="SSF52172">
    <property type="entry name" value="CheY-like"/>
    <property type="match status" value="1"/>
</dbReference>
<organism evidence="6 7">
    <name type="scientific">Luteibacter rhizovicinus DSM 16549</name>
    <dbReference type="NCBI Taxonomy" id="1440763"/>
    <lineage>
        <taxon>Bacteria</taxon>
        <taxon>Pseudomonadati</taxon>
        <taxon>Pseudomonadota</taxon>
        <taxon>Gammaproteobacteria</taxon>
        <taxon>Lysobacterales</taxon>
        <taxon>Rhodanobacteraceae</taxon>
        <taxon>Luteibacter</taxon>
    </lineage>
</organism>
<keyword evidence="2" id="KW-0902">Two-component regulatory system</keyword>
<keyword evidence="3" id="KW-0805">Transcription regulation</keyword>
<evidence type="ECO:0000256" key="1">
    <source>
        <dbReference type="ARBA" id="ARBA00022553"/>
    </source>
</evidence>
<dbReference type="InterPro" id="IPR011006">
    <property type="entry name" value="CheY-like_superfamily"/>
</dbReference>
<dbReference type="RefSeq" id="WP_071925093.1">
    <property type="nucleotide sequence ID" value="NZ_CP017480.1"/>
</dbReference>
<dbReference type="InterPro" id="IPR018060">
    <property type="entry name" value="HTH_AraC"/>
</dbReference>
<dbReference type="GO" id="GO:0003700">
    <property type="term" value="F:DNA-binding transcription factor activity"/>
    <property type="evidence" value="ECO:0007669"/>
    <property type="project" value="InterPro"/>
</dbReference>
<dbReference type="Proteomes" id="UP000182987">
    <property type="component" value="Chromosome"/>
</dbReference>
<dbReference type="GO" id="GO:0005829">
    <property type="term" value="C:cytosol"/>
    <property type="evidence" value="ECO:0007669"/>
    <property type="project" value="TreeGrafter"/>
</dbReference>
<keyword evidence="7" id="KW-1185">Reference proteome</keyword>
<dbReference type="AlphaFoldDB" id="A0A0G9HIC9"/>
<evidence type="ECO:0000256" key="3">
    <source>
        <dbReference type="ARBA" id="ARBA00023015"/>
    </source>
</evidence>
<evidence type="ECO:0000313" key="6">
    <source>
        <dbReference type="EMBL" id="APG06548.1"/>
    </source>
</evidence>
<dbReference type="Gene3D" id="3.40.50.2300">
    <property type="match status" value="1"/>
</dbReference>
<dbReference type="PANTHER" id="PTHR48111:SF1">
    <property type="entry name" value="TWO-COMPONENT RESPONSE REGULATOR ORR33"/>
    <property type="match status" value="1"/>
</dbReference>
<evidence type="ECO:0000256" key="4">
    <source>
        <dbReference type="ARBA" id="ARBA00023125"/>
    </source>
</evidence>
<sequence>MNTSNPPHILVVDDRPEEIGALVVALRAEGWRVTIVTSASQGVQRAQAMAPDLILLDVRMPQMDGFAVSRLLQEVPQLKGTPMVFLTSANSVEERLEGLSHGGVDYILKDCHPAELVARVRIHLRLAPRSAIAPAQGISTASLTADEVVLQAAMRLLRRRLAEPLSLDEVAREVGTYDKRLSAIFREHLGTTVFAWLREERIQRSRRLLVETTLNMQDIALEIGFRSACNFTTAFRERMGVTPTRFRQVAQEEAAGDAREKAGVTAAC</sequence>
<proteinExistence type="predicted"/>
<dbReference type="STRING" id="1440763.BJI69_13700"/>
<accession>A0A0G9HIC9</accession>
<dbReference type="GO" id="GO:0000976">
    <property type="term" value="F:transcription cis-regulatory region binding"/>
    <property type="evidence" value="ECO:0007669"/>
    <property type="project" value="TreeGrafter"/>
</dbReference>
<keyword evidence="4 6" id="KW-0238">DNA-binding</keyword>
<dbReference type="SMART" id="SM00342">
    <property type="entry name" value="HTH_ARAC"/>
    <property type="match status" value="1"/>
</dbReference>
<keyword evidence="5" id="KW-0804">Transcription</keyword>
<dbReference type="InterPro" id="IPR009057">
    <property type="entry name" value="Homeodomain-like_sf"/>
</dbReference>
<evidence type="ECO:0000313" key="7">
    <source>
        <dbReference type="Proteomes" id="UP000182987"/>
    </source>
</evidence>
<dbReference type="InterPro" id="IPR020449">
    <property type="entry name" value="Tscrpt_reg_AraC-type_HTH"/>
</dbReference>
<dbReference type="PROSITE" id="PS00041">
    <property type="entry name" value="HTH_ARAC_FAMILY_1"/>
    <property type="match status" value="1"/>
</dbReference>
<dbReference type="KEGG" id="lrz:BJI69_13700"/>
<dbReference type="Pfam" id="PF00072">
    <property type="entry name" value="Response_reg"/>
    <property type="match status" value="1"/>
</dbReference>
<dbReference type="GO" id="GO:0000156">
    <property type="term" value="F:phosphorelay response regulator activity"/>
    <property type="evidence" value="ECO:0007669"/>
    <property type="project" value="TreeGrafter"/>
</dbReference>
<keyword evidence="1" id="KW-0597">Phosphoprotein</keyword>
<dbReference type="PROSITE" id="PS50110">
    <property type="entry name" value="RESPONSE_REGULATORY"/>
    <property type="match status" value="1"/>
</dbReference>
<gene>
    <name evidence="6" type="ORF">BJI69_13700</name>
</gene>
<dbReference type="PRINTS" id="PR00032">
    <property type="entry name" value="HTHARAC"/>
</dbReference>